<gene>
    <name evidence="2" type="ORF">BN13_250025</name>
</gene>
<comment type="caution">
    <text evidence="2">The sequence shown here is derived from an EMBL/GenBank/DDBJ whole genome shotgun (WGS) entry which is preliminary data.</text>
</comment>
<dbReference type="Pfam" id="PF00903">
    <property type="entry name" value="Glyoxalase"/>
    <property type="match status" value="1"/>
</dbReference>
<proteinExistence type="predicted"/>
<dbReference type="EMBL" id="CAJC01000134">
    <property type="protein sequence ID" value="CCI52937.1"/>
    <property type="molecule type" value="Genomic_DNA"/>
</dbReference>
<accession>A0A077MDI5</accession>
<dbReference type="PANTHER" id="PTHR33990:SF1">
    <property type="entry name" value="PROTEIN YJDN"/>
    <property type="match status" value="1"/>
</dbReference>
<dbReference type="STRING" id="1193518.BN13_250025"/>
<sequence>MAQQLNPYITFPGNCAEAMAFYAAALGGEVQSMTFRDAGMDADGIMHSNLETPAGFHIFASDTFEGMGAPHAVGNNLQISISGDDSDALRGYWDALADGGQVVMPLERQMWGDDYGMLADKFGILWHVNIAGTPAE</sequence>
<dbReference type="AlphaFoldDB" id="A0A077MDI5"/>
<evidence type="ECO:0000313" key="2">
    <source>
        <dbReference type="EMBL" id="CCI52937.1"/>
    </source>
</evidence>
<dbReference type="Proteomes" id="UP000035720">
    <property type="component" value="Unassembled WGS sequence"/>
</dbReference>
<dbReference type="InterPro" id="IPR004360">
    <property type="entry name" value="Glyas_Fos-R_dOase_dom"/>
</dbReference>
<dbReference type="InterPro" id="IPR029068">
    <property type="entry name" value="Glyas_Bleomycin-R_OHBP_Dase"/>
</dbReference>
<dbReference type="PANTHER" id="PTHR33990">
    <property type="entry name" value="PROTEIN YJDN-RELATED"/>
    <property type="match status" value="1"/>
</dbReference>
<evidence type="ECO:0000259" key="1">
    <source>
        <dbReference type="Pfam" id="PF00903"/>
    </source>
</evidence>
<dbReference type="RefSeq" id="WP_048545221.1">
    <property type="nucleotide sequence ID" value="NZ_HF571038.1"/>
</dbReference>
<name>A0A077MDI5_9MICO</name>
<feature type="domain" description="Glyoxalase/fosfomycin resistance/dioxygenase" evidence="1">
    <location>
        <begin position="8"/>
        <end position="127"/>
    </location>
</feature>
<reference evidence="2 3" key="1">
    <citation type="journal article" date="2013" name="ISME J.">
        <title>A metabolic model for members of the genus Tetrasphaera involved in enhanced biological phosphorus removal.</title>
        <authorList>
            <person name="Kristiansen R."/>
            <person name="Nguyen H.T.T."/>
            <person name="Saunders A.M."/>
            <person name="Nielsen J.L."/>
            <person name="Wimmer R."/>
            <person name="Le V.Q."/>
            <person name="McIlroy S.J."/>
            <person name="Petrovski S."/>
            <person name="Seviour R.J."/>
            <person name="Calteau A."/>
            <person name="Nielsen K.L."/>
            <person name="Nielsen P.H."/>
        </authorList>
    </citation>
    <scope>NUCLEOTIDE SEQUENCE [LARGE SCALE GENOMIC DNA]</scope>
    <source>
        <strain evidence="2 3">Ben 74</strain>
    </source>
</reference>
<protein>
    <recommendedName>
        <fullName evidence="1">Glyoxalase/fosfomycin resistance/dioxygenase domain-containing protein</fullName>
    </recommendedName>
</protein>
<dbReference type="InterPro" id="IPR028973">
    <property type="entry name" value="PhnB-like"/>
</dbReference>
<organism evidence="2 3">
    <name type="scientific">Nostocoides jenkinsii Ben 74</name>
    <dbReference type="NCBI Taxonomy" id="1193518"/>
    <lineage>
        <taxon>Bacteria</taxon>
        <taxon>Bacillati</taxon>
        <taxon>Actinomycetota</taxon>
        <taxon>Actinomycetes</taxon>
        <taxon>Micrococcales</taxon>
        <taxon>Intrasporangiaceae</taxon>
        <taxon>Nostocoides</taxon>
    </lineage>
</organism>
<dbReference type="OrthoDB" id="9795306at2"/>
<dbReference type="SUPFAM" id="SSF54593">
    <property type="entry name" value="Glyoxalase/Bleomycin resistance protein/Dihydroxybiphenyl dioxygenase"/>
    <property type="match status" value="1"/>
</dbReference>
<dbReference type="CDD" id="cd06588">
    <property type="entry name" value="PhnB_like"/>
    <property type="match status" value="1"/>
</dbReference>
<evidence type="ECO:0000313" key="3">
    <source>
        <dbReference type="Proteomes" id="UP000035720"/>
    </source>
</evidence>
<keyword evidence="3" id="KW-1185">Reference proteome</keyword>
<dbReference type="Gene3D" id="3.10.180.10">
    <property type="entry name" value="2,3-Dihydroxybiphenyl 1,2-Dioxygenase, domain 1"/>
    <property type="match status" value="1"/>
</dbReference>